<dbReference type="InterPro" id="IPR024909">
    <property type="entry name" value="Cys-tRNA/MSH_ligase"/>
</dbReference>
<evidence type="ECO:0000256" key="1">
    <source>
        <dbReference type="ARBA" id="ARBA00022598"/>
    </source>
</evidence>
<comment type="caution">
    <text evidence="5">The sequence shown here is derived from an EMBL/GenBank/DDBJ whole genome shotgun (WGS) entry which is preliminary data.</text>
</comment>
<dbReference type="Pfam" id="PF01406">
    <property type="entry name" value="tRNA-synt_1e"/>
    <property type="match status" value="1"/>
</dbReference>
<protein>
    <recommendedName>
        <fullName evidence="4">tRNA synthetases class I catalytic domain-containing protein</fullName>
    </recommendedName>
</protein>
<dbReference type="PANTHER" id="PTHR10890">
    <property type="entry name" value="CYSTEINYL-TRNA SYNTHETASE"/>
    <property type="match status" value="1"/>
</dbReference>
<evidence type="ECO:0000256" key="2">
    <source>
        <dbReference type="ARBA" id="ARBA00022741"/>
    </source>
</evidence>
<dbReference type="GO" id="GO:0016874">
    <property type="term" value="F:ligase activity"/>
    <property type="evidence" value="ECO:0007669"/>
    <property type="project" value="UniProtKB-KW"/>
</dbReference>
<dbReference type="EMBL" id="CAKOAT010375154">
    <property type="protein sequence ID" value="CAH8363959.1"/>
    <property type="molecule type" value="Genomic_DNA"/>
</dbReference>
<organism evidence="5 6">
    <name type="scientific">Eruca vesicaria subsp. sativa</name>
    <name type="common">Garden rocket</name>
    <name type="synonym">Eruca sativa</name>
    <dbReference type="NCBI Taxonomy" id="29727"/>
    <lineage>
        <taxon>Eukaryota</taxon>
        <taxon>Viridiplantae</taxon>
        <taxon>Streptophyta</taxon>
        <taxon>Embryophyta</taxon>
        <taxon>Tracheophyta</taxon>
        <taxon>Spermatophyta</taxon>
        <taxon>Magnoliopsida</taxon>
        <taxon>eudicotyledons</taxon>
        <taxon>Gunneridae</taxon>
        <taxon>Pentapetalae</taxon>
        <taxon>rosids</taxon>
        <taxon>malvids</taxon>
        <taxon>Brassicales</taxon>
        <taxon>Brassicaceae</taxon>
        <taxon>Brassiceae</taxon>
        <taxon>Eruca</taxon>
    </lineage>
</organism>
<keyword evidence="1" id="KW-0436">Ligase</keyword>
<dbReference type="GO" id="GO:0005524">
    <property type="term" value="F:ATP binding"/>
    <property type="evidence" value="ECO:0007669"/>
    <property type="project" value="UniProtKB-KW"/>
</dbReference>
<dbReference type="PANTHER" id="PTHR10890:SF26">
    <property type="entry name" value="CYSTEINE--TRNA LIGASE 1, CYTOPLASMIC-RELATED"/>
    <property type="match status" value="1"/>
</dbReference>
<keyword evidence="2" id="KW-0547">Nucleotide-binding</keyword>
<sequence>MVNYCLVSIYMVIESVRVFWVRVRLFHKGSVILLTLRCGRSDHLFIIIYYYPVKAAKPGEEPSWDSPWGPGRPGWHIECSAMSTHYLSPRFDIHGCATNLRFPHHENVIAAKTCAKIVVV</sequence>
<evidence type="ECO:0000256" key="3">
    <source>
        <dbReference type="ARBA" id="ARBA00022840"/>
    </source>
</evidence>
<reference evidence="5 6" key="1">
    <citation type="submission" date="2022-03" db="EMBL/GenBank/DDBJ databases">
        <authorList>
            <person name="Macdonald S."/>
            <person name="Ahmed S."/>
            <person name="Newling K."/>
        </authorList>
    </citation>
    <scope>NUCLEOTIDE SEQUENCE [LARGE SCALE GENOMIC DNA]</scope>
</reference>
<dbReference type="AlphaFoldDB" id="A0ABC8L6G4"/>
<evidence type="ECO:0000313" key="5">
    <source>
        <dbReference type="EMBL" id="CAH8363959.1"/>
    </source>
</evidence>
<keyword evidence="3" id="KW-0067">ATP-binding</keyword>
<dbReference type="Proteomes" id="UP001642260">
    <property type="component" value="Unassembled WGS sequence"/>
</dbReference>
<dbReference type="PRINTS" id="PR00983">
    <property type="entry name" value="TRNASYNTHCYS"/>
</dbReference>
<dbReference type="InterPro" id="IPR014729">
    <property type="entry name" value="Rossmann-like_a/b/a_fold"/>
</dbReference>
<name>A0ABC8L6G4_ERUVS</name>
<dbReference type="Gene3D" id="3.40.50.620">
    <property type="entry name" value="HUPs"/>
    <property type="match status" value="1"/>
</dbReference>
<gene>
    <name evidence="5" type="ORF">ERUC_LOCUS29715</name>
</gene>
<dbReference type="InterPro" id="IPR032678">
    <property type="entry name" value="tRNA-synt_1_cat_dom"/>
</dbReference>
<evidence type="ECO:0000259" key="4">
    <source>
        <dbReference type="Pfam" id="PF01406"/>
    </source>
</evidence>
<feature type="domain" description="tRNA synthetases class I catalytic" evidence="4">
    <location>
        <begin position="54"/>
        <end position="115"/>
    </location>
</feature>
<accession>A0ABC8L6G4</accession>
<keyword evidence="6" id="KW-1185">Reference proteome</keyword>
<dbReference type="SUPFAM" id="SSF52374">
    <property type="entry name" value="Nucleotidylyl transferase"/>
    <property type="match status" value="1"/>
</dbReference>
<evidence type="ECO:0000313" key="6">
    <source>
        <dbReference type="Proteomes" id="UP001642260"/>
    </source>
</evidence>
<proteinExistence type="predicted"/>